<dbReference type="EMBL" id="JAUFQS010000003">
    <property type="protein sequence ID" value="MDN3686749.1"/>
    <property type="molecule type" value="Genomic_DNA"/>
</dbReference>
<proteinExistence type="inferred from homology"/>
<dbReference type="GO" id="GO:0103118">
    <property type="term" value="F:UDP-3-O-[(3R)-3-hydroxyacyl]-glucosamine N-acyltransferase activity"/>
    <property type="evidence" value="ECO:0007669"/>
    <property type="project" value="UniProtKB-EC"/>
</dbReference>
<dbReference type="NCBIfam" id="TIGR01853">
    <property type="entry name" value="lipid_A_lpxD"/>
    <property type="match status" value="1"/>
</dbReference>
<dbReference type="InterPro" id="IPR007691">
    <property type="entry name" value="LpxD"/>
</dbReference>
<dbReference type="SUPFAM" id="SSF51161">
    <property type="entry name" value="Trimeric LpxA-like enzymes"/>
    <property type="match status" value="1"/>
</dbReference>
<dbReference type="PANTHER" id="PTHR43378:SF2">
    <property type="entry name" value="UDP-3-O-ACYLGLUCOSAMINE N-ACYLTRANSFERASE 1, MITOCHONDRIAL-RELATED"/>
    <property type="match status" value="1"/>
</dbReference>
<dbReference type="CDD" id="cd03352">
    <property type="entry name" value="LbH_LpxD"/>
    <property type="match status" value="1"/>
</dbReference>
<evidence type="ECO:0000256" key="3">
    <source>
        <dbReference type="ARBA" id="ARBA00022679"/>
    </source>
</evidence>
<evidence type="ECO:0000256" key="1">
    <source>
        <dbReference type="ARBA" id="ARBA00022516"/>
    </source>
</evidence>
<dbReference type="Pfam" id="PF00132">
    <property type="entry name" value="Hexapep"/>
    <property type="match status" value="3"/>
</dbReference>
<evidence type="ECO:0000256" key="7">
    <source>
        <dbReference type="HAMAP-Rule" id="MF_00523"/>
    </source>
</evidence>
<dbReference type="InterPro" id="IPR011004">
    <property type="entry name" value="Trimer_LpxA-like_sf"/>
</dbReference>
<dbReference type="Pfam" id="PF04613">
    <property type="entry name" value="LpxD"/>
    <property type="match status" value="1"/>
</dbReference>
<evidence type="ECO:0000256" key="5">
    <source>
        <dbReference type="ARBA" id="ARBA00023098"/>
    </source>
</evidence>
<dbReference type="InterPro" id="IPR020573">
    <property type="entry name" value="UDP_GlcNAc_AcTrfase_non-rep"/>
</dbReference>
<comment type="pathway">
    <text evidence="7">Bacterial outer membrane biogenesis; LPS lipid A biosynthesis.</text>
</comment>
<feature type="domain" description="UDP-3-O-[3-hydroxymyristoyl] glucosamine N-acyltransferase non-repeat region" evidence="8">
    <location>
        <begin position="22"/>
        <end position="89"/>
    </location>
</feature>
<sequence length="340" mass="36817">MEFTIDQIAQLLDGNVEGDGSIKISRLEKIQEGTIGSIGFLSNLKYEQYLYNTQCSAIIVSDNFKPQKKIHTTLIRVKDPYIGFTKLLETYKELTTSELLGTEMPSYMHESSTIGEKFFRGAFSYIGKGCTIGTNVKIHPQVYIGDQVTIGDNCVFYPGVKLYSGTIIGNDCEIHAGSVIGSDGFGFAPQEDGTYKNIPQLGNVILEDNVSIGANTTIDCATMGSTRIGKGVKIDNLVQIAHNVILGENTVIASQAGVAGSTTVGKNCVLAGKCSIVGHIQLADRTTVGGNTGVMKSVLEPGKTIFGYIGFDIKAFLKSYTIFKKLPILQDKLRELEKKL</sequence>
<comment type="subunit">
    <text evidence="7">Homotrimer.</text>
</comment>
<dbReference type="Proteomes" id="UP001236663">
    <property type="component" value="Unassembled WGS sequence"/>
</dbReference>
<name>A0ABT8C1T0_9BACT</name>
<dbReference type="EC" id="2.3.1.191" evidence="7"/>
<organism evidence="9 10">
    <name type="scientific">Cyclobacterium jeungdonense</name>
    <dbReference type="NCBI Taxonomy" id="708087"/>
    <lineage>
        <taxon>Bacteria</taxon>
        <taxon>Pseudomonadati</taxon>
        <taxon>Bacteroidota</taxon>
        <taxon>Cytophagia</taxon>
        <taxon>Cytophagales</taxon>
        <taxon>Cyclobacteriaceae</taxon>
        <taxon>Cyclobacterium</taxon>
    </lineage>
</organism>
<evidence type="ECO:0000313" key="10">
    <source>
        <dbReference type="Proteomes" id="UP001236663"/>
    </source>
</evidence>
<keyword evidence="3 7" id="KW-0808">Transferase</keyword>
<comment type="similarity">
    <text evidence="7">Belongs to the transferase hexapeptide repeat family. LpxD subfamily.</text>
</comment>
<dbReference type="RefSeq" id="WP_163384892.1">
    <property type="nucleotide sequence ID" value="NZ_JAUFQS010000003.1"/>
</dbReference>
<keyword evidence="1 7" id="KW-0444">Lipid biosynthesis</keyword>
<dbReference type="Gene3D" id="3.40.1390.10">
    <property type="entry name" value="MurE/MurF, N-terminal domain"/>
    <property type="match status" value="1"/>
</dbReference>
<dbReference type="Gene3D" id="2.160.10.10">
    <property type="entry name" value="Hexapeptide repeat proteins"/>
    <property type="match status" value="1"/>
</dbReference>
<reference evidence="10" key="1">
    <citation type="journal article" date="2019" name="Int. J. Syst. Evol. Microbiol.">
        <title>The Global Catalogue of Microorganisms (GCM) 10K type strain sequencing project: providing services to taxonomists for standard genome sequencing and annotation.</title>
        <authorList>
            <consortium name="The Broad Institute Genomics Platform"/>
            <consortium name="The Broad Institute Genome Sequencing Center for Infectious Disease"/>
            <person name="Wu L."/>
            <person name="Ma J."/>
        </authorList>
    </citation>
    <scope>NUCLEOTIDE SEQUENCE [LARGE SCALE GENOMIC DNA]</scope>
    <source>
        <strain evidence="10">CECT 7706</strain>
    </source>
</reference>
<protein>
    <recommendedName>
        <fullName evidence="7">UDP-3-O-acylglucosamine N-acyltransferase</fullName>
        <ecNumber evidence="7">2.3.1.191</ecNumber>
    </recommendedName>
</protein>
<dbReference type="PANTHER" id="PTHR43378">
    <property type="entry name" value="UDP-3-O-ACYLGLUCOSAMINE N-ACYLTRANSFERASE"/>
    <property type="match status" value="1"/>
</dbReference>
<dbReference type="InterPro" id="IPR001451">
    <property type="entry name" value="Hexapep"/>
</dbReference>
<keyword evidence="4 7" id="KW-0677">Repeat</keyword>
<keyword evidence="2 7" id="KW-0441">Lipid A biosynthesis</keyword>
<evidence type="ECO:0000259" key="8">
    <source>
        <dbReference type="Pfam" id="PF04613"/>
    </source>
</evidence>
<evidence type="ECO:0000256" key="2">
    <source>
        <dbReference type="ARBA" id="ARBA00022556"/>
    </source>
</evidence>
<keyword evidence="10" id="KW-1185">Reference proteome</keyword>
<accession>A0ABT8C1T0</accession>
<gene>
    <name evidence="7 9" type="primary">lpxD</name>
    <name evidence="9" type="ORF">QWZ15_02805</name>
</gene>
<dbReference type="HAMAP" id="MF_00523">
    <property type="entry name" value="LpxD"/>
    <property type="match status" value="1"/>
</dbReference>
<comment type="catalytic activity">
    <reaction evidence="7">
        <text>a UDP-3-O-[(3R)-3-hydroxyacyl]-alpha-D-glucosamine + a (3R)-hydroxyacyl-[ACP] = a UDP-2-N,3-O-bis[(3R)-3-hydroxyacyl]-alpha-D-glucosamine + holo-[ACP] + H(+)</text>
        <dbReference type="Rhea" id="RHEA:53836"/>
        <dbReference type="Rhea" id="RHEA-COMP:9685"/>
        <dbReference type="Rhea" id="RHEA-COMP:9945"/>
        <dbReference type="ChEBI" id="CHEBI:15378"/>
        <dbReference type="ChEBI" id="CHEBI:64479"/>
        <dbReference type="ChEBI" id="CHEBI:78827"/>
        <dbReference type="ChEBI" id="CHEBI:137740"/>
        <dbReference type="ChEBI" id="CHEBI:137748"/>
        <dbReference type="EC" id="2.3.1.191"/>
    </reaction>
</comment>
<comment type="function">
    <text evidence="7">Catalyzes the N-acylation of UDP-3-O-acylglucosamine using 3-hydroxyacyl-ACP as the acyl donor. Is involved in the biosynthesis of lipid A, a phosphorylated glycolipid that anchors the lipopolysaccharide to the outer membrane of the cell.</text>
</comment>
<feature type="active site" description="Proton acceptor" evidence="7">
    <location>
        <position position="242"/>
    </location>
</feature>
<evidence type="ECO:0000256" key="4">
    <source>
        <dbReference type="ARBA" id="ARBA00022737"/>
    </source>
</evidence>
<keyword evidence="5 7" id="KW-0443">Lipid metabolism</keyword>
<keyword evidence="6 7" id="KW-0012">Acyltransferase</keyword>
<comment type="caution">
    <text evidence="9">The sequence shown here is derived from an EMBL/GenBank/DDBJ whole genome shotgun (WGS) entry which is preliminary data.</text>
</comment>
<dbReference type="NCBIfam" id="NF002060">
    <property type="entry name" value="PRK00892.1"/>
    <property type="match status" value="1"/>
</dbReference>
<evidence type="ECO:0000313" key="9">
    <source>
        <dbReference type="EMBL" id="MDN3686749.1"/>
    </source>
</evidence>
<evidence type="ECO:0000256" key="6">
    <source>
        <dbReference type="ARBA" id="ARBA00023315"/>
    </source>
</evidence>